<dbReference type="InterPro" id="IPR049452">
    <property type="entry name" value="Anoctamin_TM"/>
</dbReference>
<dbReference type="EMBL" id="CAJFCJ010000010">
    <property type="protein sequence ID" value="CAD5119327.1"/>
    <property type="molecule type" value="Genomic_DNA"/>
</dbReference>
<evidence type="ECO:0000256" key="3">
    <source>
        <dbReference type="ARBA" id="ARBA00022692"/>
    </source>
</evidence>
<dbReference type="GO" id="GO:0005886">
    <property type="term" value="C:plasma membrane"/>
    <property type="evidence" value="ECO:0007669"/>
    <property type="project" value="TreeGrafter"/>
</dbReference>
<dbReference type="Proteomes" id="UP000549394">
    <property type="component" value="Unassembled WGS sequence"/>
</dbReference>
<feature type="transmembrane region" description="Helical" evidence="6">
    <location>
        <begin position="582"/>
        <end position="604"/>
    </location>
</feature>
<evidence type="ECO:0000256" key="7">
    <source>
        <dbReference type="SAM" id="MobiDB-lite"/>
    </source>
</evidence>
<feature type="compositionally biased region" description="Basic and acidic residues" evidence="7">
    <location>
        <begin position="689"/>
        <end position="703"/>
    </location>
</feature>
<gene>
    <name evidence="9" type="ORF">DGYR_LOCUS7583</name>
</gene>
<accession>A0A7I8VUC8</accession>
<dbReference type="AlphaFoldDB" id="A0A7I8VUC8"/>
<evidence type="ECO:0000259" key="8">
    <source>
        <dbReference type="Pfam" id="PF04547"/>
    </source>
</evidence>
<keyword evidence="5 6" id="KW-0472">Membrane</keyword>
<feature type="region of interest" description="Disordered" evidence="7">
    <location>
        <begin position="668"/>
        <end position="703"/>
    </location>
</feature>
<keyword evidence="3 6" id="KW-0812">Transmembrane</keyword>
<dbReference type="PANTHER" id="PTHR12308">
    <property type="entry name" value="ANOCTAMIN"/>
    <property type="match status" value="1"/>
</dbReference>
<feature type="compositionally biased region" description="Polar residues" evidence="7">
    <location>
        <begin position="668"/>
        <end position="686"/>
    </location>
</feature>
<organism evidence="9 10">
    <name type="scientific">Dimorphilus gyrociliatus</name>
    <dbReference type="NCBI Taxonomy" id="2664684"/>
    <lineage>
        <taxon>Eukaryota</taxon>
        <taxon>Metazoa</taxon>
        <taxon>Spiralia</taxon>
        <taxon>Lophotrochozoa</taxon>
        <taxon>Annelida</taxon>
        <taxon>Polychaeta</taxon>
        <taxon>Polychaeta incertae sedis</taxon>
        <taxon>Dinophilidae</taxon>
        <taxon>Dimorphilus</taxon>
    </lineage>
</organism>
<evidence type="ECO:0000313" key="9">
    <source>
        <dbReference type="EMBL" id="CAD5119327.1"/>
    </source>
</evidence>
<dbReference type="InterPro" id="IPR007632">
    <property type="entry name" value="Anoctamin"/>
</dbReference>
<comment type="similarity">
    <text evidence="2 6">Belongs to the anoctamin family.</text>
</comment>
<evidence type="ECO:0000313" key="10">
    <source>
        <dbReference type="Proteomes" id="UP000549394"/>
    </source>
</evidence>
<evidence type="ECO:0000256" key="2">
    <source>
        <dbReference type="ARBA" id="ARBA00009671"/>
    </source>
</evidence>
<reference evidence="9 10" key="1">
    <citation type="submission" date="2020-08" db="EMBL/GenBank/DDBJ databases">
        <authorList>
            <person name="Hejnol A."/>
        </authorList>
    </citation>
    <scope>NUCLEOTIDE SEQUENCE [LARGE SCALE GENOMIC DNA]</scope>
</reference>
<feature type="transmembrane region" description="Helical" evidence="6">
    <location>
        <begin position="226"/>
        <end position="243"/>
    </location>
</feature>
<name>A0A7I8VUC8_9ANNE</name>
<comment type="caution">
    <text evidence="6">Lacks conserved residue(s) required for the propagation of feature annotation.</text>
</comment>
<evidence type="ECO:0000256" key="6">
    <source>
        <dbReference type="RuleBase" id="RU280814"/>
    </source>
</evidence>
<dbReference type="GO" id="GO:0005254">
    <property type="term" value="F:chloride channel activity"/>
    <property type="evidence" value="ECO:0007669"/>
    <property type="project" value="TreeGrafter"/>
</dbReference>
<proteinExistence type="inferred from homology"/>
<feature type="transmembrane region" description="Helical" evidence="6">
    <location>
        <begin position="525"/>
        <end position="548"/>
    </location>
</feature>
<feature type="transmembrane region" description="Helical" evidence="6">
    <location>
        <begin position="616"/>
        <end position="638"/>
    </location>
</feature>
<sequence length="703" mass="81333">MNQIPTKECDVLITFPKSAQEETVKWLLQCFRGRVPELIVRVRYHNNTKIWGLYFTTNNRSLLRGAEIHGLIKEVKVEFGGGKREFTVDEKEIFLHNDDIDRLLTSEERQCIVRSMIDNLRALKNETCGNIKFLQGQAIVPLLESKGIIQHVLPIHDSKDLSFLKNAWVKKFWKNQPLNKIAEYFGIKIGMYFAYLGHYTKALLLPTIIGIIIWAIAGKEQKIDDLLFVIFAFINVVWSTLYLEHWKRRSSEIAYEWGTLDKEDDLLVEPRPLYKGNLIQNPVTNRTERHYPAWKRNLFRYFVTVPVICISLGVVFGVMLLIFMVQDWINLKISKGFLPSFTKFLPKVALALSIGILDNAYKKIAVWLNNKENHRLDDEHENHLIIKLILFQFVNSFLSLFYIAFYLQDMNRLREQLAALLITRQVIGNIKEALLPYVKNRIKLFRIGYEMTSDISPNTLTKQATEIKEKIVSRVETEIRHRKPEKLENVKPESSVEYSGPTLSQAEIEASMEKYEDTFEDYLEMFIQFGYVVLFSSAFPLAALCAFLNNVIEIRSDAFKLCHTFQRPFGQRVQNIGTWQDALEVMSVTAVIINCALIGNSGLAHRLFPNFGTTEMIVLIVALEHIILACKFLLAYAIPDIPHWIAQEKARLEFLRRGAFKTLESKVQNQSSIDHGNSPVHNQDSPLENCDKYSKRYAEKDIQ</sequence>
<keyword evidence="10" id="KW-1185">Reference proteome</keyword>
<protein>
    <recommendedName>
        <fullName evidence="6">Anoctamin</fullName>
    </recommendedName>
</protein>
<feature type="domain" description="Anoctamin transmembrane" evidence="8">
    <location>
        <begin position="181"/>
        <end position="651"/>
    </location>
</feature>
<comment type="subcellular location">
    <subcellularLocation>
        <location evidence="1 6">Membrane</location>
        <topology evidence="1 6">Multi-pass membrane protein</topology>
    </subcellularLocation>
</comment>
<feature type="transmembrane region" description="Helical" evidence="6">
    <location>
        <begin position="298"/>
        <end position="324"/>
    </location>
</feature>
<feature type="transmembrane region" description="Helical" evidence="6">
    <location>
        <begin position="192"/>
        <end position="214"/>
    </location>
</feature>
<evidence type="ECO:0000256" key="1">
    <source>
        <dbReference type="ARBA" id="ARBA00004141"/>
    </source>
</evidence>
<feature type="transmembrane region" description="Helical" evidence="6">
    <location>
        <begin position="384"/>
        <end position="407"/>
    </location>
</feature>
<comment type="caution">
    <text evidence="9">The sequence shown here is derived from an EMBL/GenBank/DDBJ whole genome shotgun (WGS) entry which is preliminary data.</text>
</comment>
<dbReference type="Pfam" id="PF04547">
    <property type="entry name" value="Anoctamin"/>
    <property type="match status" value="1"/>
</dbReference>
<evidence type="ECO:0000256" key="5">
    <source>
        <dbReference type="ARBA" id="ARBA00023136"/>
    </source>
</evidence>
<keyword evidence="4 6" id="KW-1133">Transmembrane helix</keyword>
<evidence type="ECO:0000256" key="4">
    <source>
        <dbReference type="ARBA" id="ARBA00022989"/>
    </source>
</evidence>
<dbReference type="PANTHER" id="PTHR12308:SF51">
    <property type="entry name" value="ANOCTAMIN-8"/>
    <property type="match status" value="1"/>
</dbReference>
<dbReference type="OrthoDB" id="296386at2759"/>